<name>A0AAJ5C165_9SPHI</name>
<evidence type="ECO:0000256" key="7">
    <source>
        <dbReference type="SAM" id="Phobius"/>
    </source>
</evidence>
<evidence type="ECO:0000256" key="4">
    <source>
        <dbReference type="ARBA" id="ARBA00022989"/>
    </source>
</evidence>
<evidence type="ECO:0000259" key="8">
    <source>
        <dbReference type="Pfam" id="PF12805"/>
    </source>
</evidence>
<evidence type="ECO:0000256" key="6">
    <source>
        <dbReference type="ARBA" id="ARBA00043993"/>
    </source>
</evidence>
<feature type="transmembrane region" description="Helical" evidence="7">
    <location>
        <begin position="466"/>
        <end position="483"/>
    </location>
</feature>
<feature type="transmembrane region" description="Helical" evidence="7">
    <location>
        <begin position="516"/>
        <end position="535"/>
    </location>
</feature>
<evidence type="ECO:0000313" key="11">
    <source>
        <dbReference type="Proteomes" id="UP000215355"/>
    </source>
</evidence>
<keyword evidence="3 7" id="KW-0812">Transmembrane</keyword>
<protein>
    <submittedName>
        <fullName evidence="10">Inner membrane protein yccS</fullName>
    </submittedName>
</protein>
<evidence type="ECO:0000256" key="2">
    <source>
        <dbReference type="ARBA" id="ARBA00022475"/>
    </source>
</evidence>
<feature type="transmembrane region" description="Helical" evidence="7">
    <location>
        <begin position="389"/>
        <end position="406"/>
    </location>
</feature>
<evidence type="ECO:0000256" key="3">
    <source>
        <dbReference type="ARBA" id="ARBA00022692"/>
    </source>
</evidence>
<dbReference type="Pfam" id="PF13515">
    <property type="entry name" value="FUSC_2"/>
    <property type="match status" value="1"/>
</dbReference>
<reference evidence="10 11" key="1">
    <citation type="submission" date="2017-06" db="EMBL/GenBank/DDBJ databases">
        <authorList>
            <consortium name="Pathogen Informatics"/>
        </authorList>
    </citation>
    <scope>NUCLEOTIDE SEQUENCE [LARGE SCALE GENOMIC DNA]</scope>
    <source>
        <strain evidence="10 11">NCTC12149</strain>
    </source>
</reference>
<comment type="similarity">
    <text evidence="6">Belongs to the YccS/YhfK family.</text>
</comment>
<keyword evidence="4 7" id="KW-1133">Transmembrane helix</keyword>
<evidence type="ECO:0000259" key="9">
    <source>
        <dbReference type="Pfam" id="PF13515"/>
    </source>
</evidence>
<proteinExistence type="inferred from homology"/>
<dbReference type="KEGG" id="smiz:4412673_03024"/>
<comment type="subcellular location">
    <subcellularLocation>
        <location evidence="1">Cell membrane</location>
        <topology evidence="1">Multi-pass membrane protein</topology>
    </subcellularLocation>
</comment>
<dbReference type="RefSeq" id="WP_093098291.1">
    <property type="nucleotide sequence ID" value="NZ_DAMDLF010000013.1"/>
</dbReference>
<dbReference type="Pfam" id="PF12805">
    <property type="entry name" value="FUSC-like"/>
    <property type="match status" value="1"/>
</dbReference>
<accession>A0AAJ5C165</accession>
<dbReference type="Proteomes" id="UP000215355">
    <property type="component" value="Chromosome 1"/>
</dbReference>
<organism evidence="10 11">
    <name type="scientific">Sphingobacterium mizutaii</name>
    <dbReference type="NCBI Taxonomy" id="1010"/>
    <lineage>
        <taxon>Bacteria</taxon>
        <taxon>Pseudomonadati</taxon>
        <taxon>Bacteroidota</taxon>
        <taxon>Sphingobacteriia</taxon>
        <taxon>Sphingobacteriales</taxon>
        <taxon>Sphingobacteriaceae</taxon>
        <taxon>Sphingobacterium</taxon>
    </lineage>
</organism>
<keyword evidence="2" id="KW-1003">Cell membrane</keyword>
<keyword evidence="5 7" id="KW-0472">Membrane</keyword>
<feature type="transmembrane region" description="Helical" evidence="7">
    <location>
        <begin position="412"/>
        <end position="430"/>
    </location>
</feature>
<feature type="transmembrane region" description="Helical" evidence="7">
    <location>
        <begin position="113"/>
        <end position="128"/>
    </location>
</feature>
<gene>
    <name evidence="10" type="primary">yccS_2</name>
    <name evidence="10" type="ORF">SAMEA4412673_03024</name>
</gene>
<dbReference type="AlphaFoldDB" id="A0AAJ5C165"/>
<feature type="domain" description="Integral membrane protein YccS N-terminal" evidence="8">
    <location>
        <begin position="69"/>
        <end position="325"/>
    </location>
</feature>
<dbReference type="InterPro" id="IPR049453">
    <property type="entry name" value="Memb_transporter_dom"/>
</dbReference>
<feature type="transmembrane region" description="Helical" evidence="7">
    <location>
        <begin position="442"/>
        <end position="460"/>
    </location>
</feature>
<feature type="domain" description="Integral membrane bound transporter" evidence="9">
    <location>
        <begin position="417"/>
        <end position="529"/>
    </location>
</feature>
<feature type="transmembrane region" description="Helical" evidence="7">
    <location>
        <begin position="20"/>
        <end position="53"/>
    </location>
</feature>
<evidence type="ECO:0000256" key="5">
    <source>
        <dbReference type="ARBA" id="ARBA00023136"/>
    </source>
</evidence>
<dbReference type="EMBL" id="LT906468">
    <property type="protein sequence ID" value="SNV54078.1"/>
    <property type="molecule type" value="Genomic_DNA"/>
</dbReference>
<feature type="transmembrane region" description="Helical" evidence="7">
    <location>
        <begin position="65"/>
        <end position="83"/>
    </location>
</feature>
<dbReference type="InterPro" id="IPR032692">
    <property type="entry name" value="YccS_N"/>
</dbReference>
<evidence type="ECO:0000256" key="1">
    <source>
        <dbReference type="ARBA" id="ARBA00004651"/>
    </source>
</evidence>
<feature type="transmembrane region" description="Helical" evidence="7">
    <location>
        <begin position="490"/>
        <end position="510"/>
    </location>
</feature>
<evidence type="ECO:0000313" key="10">
    <source>
        <dbReference type="EMBL" id="SNV54078.1"/>
    </source>
</evidence>
<sequence>MKKTKELSNFFYSQYFADGLRITIGCIVPILICASLGKFLLGTYISLGALLVGLSDTPGAPSHRRTGMIACLIVCILTQFITFLANGNIWVMAIVLGLLCFTYSMFAVFNARAATVGSMGILIMLIYVDDINSFQEEMMLLFYFTLGAVWYMLISFSITQARPYRLAQQELSETIRHVGDFIRLRANFYDIHKSIDENYSKLIDKQIEVHEHQENVRDLLFQSKRSIKDTTKIGRYLTLTFNDVVDLFEQSMTTHYDYELIQKEYGHTGILKDFKHLLLKIANELDHLAYQLNANRVPKPLYNFKEDIENIMRSIEALEKKDKINSIPLKKILISVRNISIFIHNIYNYAVVRPNSIKKQEIEEASKFIQTEHIDPRKLKDNLSFNSSIFRHALRMAIVMAITYIVFNLDFFNIGTMGSYWILLTIMVILKPGFGLTKERNFQRLLGTIIGGIIGAIILMTVHSEVARFVILIFFFLIAYSLFRVNYIMAVMFMTPYVLIMLSFSGLNTFEVAKERIFDTFLGGMIAFLSSYIIFPNWESFQVKNNIRQLLIANYKYLAQAVRILSGEEITVTSYKLSRKELYIASANMGSTFQRMLSEPKWRQKSTKEVNRLVILNHILSSYGATLLTQLTEATETNYTKEHLTLLKKVLQNVSKSIEAVPIKGADEFIPVSDFPEITPETLDPEESKLITEQLQFLNKISSDLYKSTLDVMEKESSIHPEQIEMANGQLN</sequence>
<feature type="transmembrane region" description="Helical" evidence="7">
    <location>
        <begin position="140"/>
        <end position="159"/>
    </location>
</feature>
<dbReference type="GO" id="GO:0005886">
    <property type="term" value="C:plasma membrane"/>
    <property type="evidence" value="ECO:0007669"/>
    <property type="project" value="UniProtKB-SubCell"/>
</dbReference>
<dbReference type="PANTHER" id="PTHR30509">
    <property type="entry name" value="P-HYDROXYBENZOIC ACID EFFLUX PUMP SUBUNIT-RELATED"/>
    <property type="match status" value="1"/>
</dbReference>
<dbReference type="PANTHER" id="PTHR30509:SF9">
    <property type="entry name" value="MULTIDRUG RESISTANCE PROTEIN MDTO"/>
    <property type="match status" value="1"/>
</dbReference>